<comment type="caution">
    <text evidence="1">The sequence shown here is derived from an EMBL/GenBank/DDBJ whole genome shotgun (WGS) entry which is preliminary data.</text>
</comment>
<dbReference type="AlphaFoldDB" id="A0A840MNB8"/>
<proteinExistence type="predicted"/>
<name>A0A840MNB8_9PROT</name>
<protein>
    <submittedName>
        <fullName evidence="1">Uncharacterized protein</fullName>
    </submittedName>
</protein>
<evidence type="ECO:0000313" key="2">
    <source>
        <dbReference type="Proteomes" id="UP000575898"/>
    </source>
</evidence>
<dbReference type="Proteomes" id="UP000575898">
    <property type="component" value="Unassembled WGS sequence"/>
</dbReference>
<sequence>MRIPSIRQTHPVEVFAVRRKPRTGERLSPVFVAMFSATTVARLFEESVTGFAEQLAMALGAVDGGALRLVEQHVFPNRPMMESVQDEVLQLRQFSGVMSRLLAAALVKAPEVMTTLREAHGPEYGMCVVLDQQVGTGPAIVRLPVLLDARDVGSALLTPNKPVRIRIMPAAAAHDFGDSIEYIITGMK</sequence>
<organism evidence="1 2">
    <name type="scientific">Chitinivorax tropicus</name>
    <dbReference type="NCBI Taxonomy" id="714531"/>
    <lineage>
        <taxon>Bacteria</taxon>
        <taxon>Pseudomonadati</taxon>
        <taxon>Pseudomonadota</taxon>
        <taxon>Betaproteobacteria</taxon>
        <taxon>Chitinivorax</taxon>
    </lineage>
</organism>
<accession>A0A840MNB8</accession>
<dbReference type="RefSeq" id="WP_184041339.1">
    <property type="nucleotide sequence ID" value="NZ_JACHHY010000021.1"/>
</dbReference>
<keyword evidence="2" id="KW-1185">Reference proteome</keyword>
<evidence type="ECO:0000313" key="1">
    <source>
        <dbReference type="EMBL" id="MBB5019920.1"/>
    </source>
</evidence>
<reference evidence="1 2" key="1">
    <citation type="submission" date="2020-08" db="EMBL/GenBank/DDBJ databases">
        <title>Genomic Encyclopedia of Type Strains, Phase IV (KMG-IV): sequencing the most valuable type-strain genomes for metagenomic binning, comparative biology and taxonomic classification.</title>
        <authorList>
            <person name="Goeker M."/>
        </authorList>
    </citation>
    <scope>NUCLEOTIDE SEQUENCE [LARGE SCALE GENOMIC DNA]</scope>
    <source>
        <strain evidence="1 2">DSM 27165</strain>
    </source>
</reference>
<dbReference type="EMBL" id="JACHHY010000021">
    <property type="protein sequence ID" value="MBB5019920.1"/>
    <property type="molecule type" value="Genomic_DNA"/>
</dbReference>
<gene>
    <name evidence="1" type="ORF">HNQ59_003228</name>
</gene>